<reference evidence="2" key="1">
    <citation type="submission" date="2020-07" db="EMBL/GenBank/DDBJ databases">
        <title>The High-quality genome of the commercially important snow crab, Chionoecetes opilio.</title>
        <authorList>
            <person name="Jeong J.-H."/>
            <person name="Ryu S."/>
        </authorList>
    </citation>
    <scope>NUCLEOTIDE SEQUENCE</scope>
    <source>
        <strain evidence="2">MADBK_172401_WGS</strain>
        <tissue evidence="2">Digestive gland</tissue>
    </source>
</reference>
<gene>
    <name evidence="2" type="primary">MAN2A1</name>
    <name evidence="2" type="ORF">GWK47_021629</name>
</gene>
<organism evidence="2 3">
    <name type="scientific">Chionoecetes opilio</name>
    <name type="common">Atlantic snow crab</name>
    <name type="synonym">Cancer opilio</name>
    <dbReference type="NCBI Taxonomy" id="41210"/>
    <lineage>
        <taxon>Eukaryota</taxon>
        <taxon>Metazoa</taxon>
        <taxon>Ecdysozoa</taxon>
        <taxon>Arthropoda</taxon>
        <taxon>Crustacea</taxon>
        <taxon>Multicrustacea</taxon>
        <taxon>Malacostraca</taxon>
        <taxon>Eumalacostraca</taxon>
        <taxon>Eucarida</taxon>
        <taxon>Decapoda</taxon>
        <taxon>Pleocyemata</taxon>
        <taxon>Brachyura</taxon>
        <taxon>Eubrachyura</taxon>
        <taxon>Majoidea</taxon>
        <taxon>Majidae</taxon>
        <taxon>Chionoecetes</taxon>
    </lineage>
</organism>
<dbReference type="Pfam" id="PF01074">
    <property type="entry name" value="Glyco_hydro_38N"/>
    <property type="match status" value="1"/>
</dbReference>
<dbReference type="EMBL" id="JACEEZ010023664">
    <property type="protein sequence ID" value="KAG0710996.1"/>
    <property type="molecule type" value="Genomic_DNA"/>
</dbReference>
<dbReference type="GO" id="GO:0004559">
    <property type="term" value="F:alpha-mannosidase activity"/>
    <property type="evidence" value="ECO:0007669"/>
    <property type="project" value="InterPro"/>
</dbReference>
<dbReference type="GO" id="GO:0006013">
    <property type="term" value="P:mannose metabolic process"/>
    <property type="evidence" value="ECO:0007669"/>
    <property type="project" value="InterPro"/>
</dbReference>
<dbReference type="OrthoDB" id="2016903at2759"/>
<dbReference type="AlphaFoldDB" id="A0A8J4XRG7"/>
<name>A0A8J4XRG7_CHIOP</name>
<dbReference type="PANTHER" id="PTHR11607">
    <property type="entry name" value="ALPHA-MANNOSIDASE"/>
    <property type="match status" value="1"/>
</dbReference>
<evidence type="ECO:0000259" key="1">
    <source>
        <dbReference type="Pfam" id="PF01074"/>
    </source>
</evidence>
<dbReference type="InterPro" id="IPR000602">
    <property type="entry name" value="Glyco_hydro_38_N"/>
</dbReference>
<dbReference type="InterPro" id="IPR011330">
    <property type="entry name" value="Glyco_hydro/deAcase_b/a-brl"/>
</dbReference>
<accession>A0A8J4XRG7</accession>
<sequence>MTHAAVMADDCVFAVTATPPADIQMDKVYQSLKFDNPDGGVWKQGWSIDYSPAQWTPQHKLRVFVMPHSHNDPGWIKTVDQYYHDQTRHILDNMVEKLPLDERRKFIWAEMSYLSMWWDKQTESVREKVRSLVERGQLEVVTGGWVMTDEANTHYFAMLEQMVEGHEWLKLHLGVKPKLKFPNSATSGPAPS</sequence>
<feature type="domain" description="Glycoside hydrolase family 38 N-terminal" evidence="1">
    <location>
        <begin position="63"/>
        <end position="179"/>
    </location>
</feature>
<proteinExistence type="predicted"/>
<dbReference type="Proteomes" id="UP000770661">
    <property type="component" value="Unassembled WGS sequence"/>
</dbReference>
<dbReference type="Gene3D" id="3.20.110.10">
    <property type="entry name" value="Glycoside hydrolase 38, N terminal domain"/>
    <property type="match status" value="1"/>
</dbReference>
<keyword evidence="3" id="KW-1185">Reference proteome</keyword>
<dbReference type="GO" id="GO:0006491">
    <property type="term" value="P:N-glycan processing"/>
    <property type="evidence" value="ECO:0007669"/>
    <property type="project" value="TreeGrafter"/>
</dbReference>
<evidence type="ECO:0000313" key="2">
    <source>
        <dbReference type="EMBL" id="KAG0710996.1"/>
    </source>
</evidence>
<dbReference type="SUPFAM" id="SSF88713">
    <property type="entry name" value="Glycoside hydrolase/deacetylase"/>
    <property type="match status" value="1"/>
</dbReference>
<dbReference type="GO" id="GO:0000139">
    <property type="term" value="C:Golgi membrane"/>
    <property type="evidence" value="ECO:0007669"/>
    <property type="project" value="TreeGrafter"/>
</dbReference>
<protein>
    <submittedName>
        <fullName evidence="2">Alpha-mannosidase 2</fullName>
    </submittedName>
</protein>
<dbReference type="PANTHER" id="PTHR11607:SF3">
    <property type="entry name" value="LYSOSOMAL ALPHA-MANNOSIDASE"/>
    <property type="match status" value="1"/>
</dbReference>
<evidence type="ECO:0000313" key="3">
    <source>
        <dbReference type="Proteomes" id="UP000770661"/>
    </source>
</evidence>
<comment type="caution">
    <text evidence="2">The sequence shown here is derived from an EMBL/GenBank/DDBJ whole genome shotgun (WGS) entry which is preliminary data.</text>
</comment>
<dbReference type="InterPro" id="IPR027291">
    <property type="entry name" value="Glyco_hydro_38_N_sf"/>
</dbReference>
<dbReference type="InterPro" id="IPR050843">
    <property type="entry name" value="Glycosyl_Hydrlase_38"/>
</dbReference>